<dbReference type="AlphaFoldDB" id="A0A845QZF4"/>
<dbReference type="RefSeq" id="WP_160198797.1">
    <property type="nucleotide sequence ID" value="NZ_QXXA01000030.1"/>
</dbReference>
<comment type="caution">
    <text evidence="2">The sequence shown here is derived from an EMBL/GenBank/DDBJ whole genome shotgun (WGS) entry which is preliminary data.</text>
</comment>
<evidence type="ECO:0000256" key="1">
    <source>
        <dbReference type="SAM" id="Phobius"/>
    </source>
</evidence>
<keyword evidence="1" id="KW-0812">Transmembrane</keyword>
<proteinExistence type="predicted"/>
<dbReference type="EMBL" id="QXXA01000030">
    <property type="protein sequence ID" value="NBI08337.1"/>
    <property type="molecule type" value="Genomic_DNA"/>
</dbReference>
<keyword evidence="1" id="KW-1133">Transmembrane helix</keyword>
<reference evidence="2 3" key="1">
    <citation type="submission" date="2018-08" db="EMBL/GenBank/DDBJ databases">
        <title>Murine metabolic-syndrome-specific gut microbial biobank.</title>
        <authorList>
            <person name="Liu C."/>
        </authorList>
    </citation>
    <scope>NUCLEOTIDE SEQUENCE [LARGE SCALE GENOMIC DNA]</scope>
    <source>
        <strain evidence="2 3">583</strain>
    </source>
</reference>
<evidence type="ECO:0000313" key="2">
    <source>
        <dbReference type="EMBL" id="NBI08337.1"/>
    </source>
</evidence>
<sequence>MFKAKRIPKLTVILGLLLVIIAYIIPYDSLESIVGQGPRPMGIVSITINPILGLIGSGFSIYKKQWFFLLLNIILIFTFFILIAMFGFV</sequence>
<keyword evidence="1" id="KW-0472">Membrane</keyword>
<accession>A0A845QZF4</accession>
<name>A0A845QZF4_9CLOT</name>
<evidence type="ECO:0000313" key="3">
    <source>
        <dbReference type="Proteomes" id="UP000467132"/>
    </source>
</evidence>
<keyword evidence="3" id="KW-1185">Reference proteome</keyword>
<protein>
    <submittedName>
        <fullName evidence="2">Uncharacterized protein</fullName>
    </submittedName>
</protein>
<organism evidence="2 3">
    <name type="scientific">Senegalia massiliensis</name>
    <dbReference type="NCBI Taxonomy" id="1720316"/>
    <lineage>
        <taxon>Bacteria</taxon>
        <taxon>Bacillati</taxon>
        <taxon>Bacillota</taxon>
        <taxon>Clostridia</taxon>
        <taxon>Eubacteriales</taxon>
        <taxon>Clostridiaceae</taxon>
        <taxon>Senegalia</taxon>
    </lineage>
</organism>
<dbReference type="Proteomes" id="UP000467132">
    <property type="component" value="Unassembled WGS sequence"/>
</dbReference>
<gene>
    <name evidence="2" type="ORF">D3Z33_15905</name>
</gene>
<feature type="transmembrane region" description="Helical" evidence="1">
    <location>
        <begin position="42"/>
        <end position="62"/>
    </location>
</feature>
<feature type="transmembrane region" description="Helical" evidence="1">
    <location>
        <begin position="69"/>
        <end position="88"/>
    </location>
</feature>